<evidence type="ECO:0000313" key="2">
    <source>
        <dbReference type="Proteomes" id="UP001243286"/>
    </source>
</evidence>
<proteinExistence type="predicted"/>
<dbReference type="InterPro" id="IPR021130">
    <property type="entry name" value="PRib-ATP_PPHydrolase-like"/>
</dbReference>
<organism evidence="1 2">
    <name type="scientific">Exiguobacterium antarcticum</name>
    <dbReference type="NCBI Taxonomy" id="132920"/>
    <lineage>
        <taxon>Bacteria</taxon>
        <taxon>Bacillati</taxon>
        <taxon>Bacillota</taxon>
        <taxon>Bacilli</taxon>
        <taxon>Bacillales</taxon>
        <taxon>Bacillales Family XII. Incertae Sedis</taxon>
        <taxon>Exiguobacterium</taxon>
    </lineage>
</organism>
<dbReference type="CDD" id="cd11532">
    <property type="entry name" value="NTP-PPase_COG4997"/>
    <property type="match status" value="1"/>
</dbReference>
<accession>A0ABT6R7Z5</accession>
<dbReference type="InterPro" id="IPR038735">
    <property type="entry name" value="MSMEG_1276-like_NTP-PPase_dom"/>
</dbReference>
<dbReference type="Pfam" id="PF01503">
    <property type="entry name" value="PRA-PH"/>
    <property type="match status" value="1"/>
</dbReference>
<evidence type="ECO:0000313" key="1">
    <source>
        <dbReference type="EMBL" id="MDI3236396.1"/>
    </source>
</evidence>
<dbReference type="Proteomes" id="UP001243286">
    <property type="component" value="Unassembled WGS sequence"/>
</dbReference>
<comment type="caution">
    <text evidence="1">The sequence shown here is derived from an EMBL/GenBank/DDBJ whole genome shotgun (WGS) entry which is preliminary data.</text>
</comment>
<dbReference type="SUPFAM" id="SSF101386">
    <property type="entry name" value="all-alpha NTP pyrophosphatases"/>
    <property type="match status" value="1"/>
</dbReference>
<protein>
    <submittedName>
        <fullName evidence="1">Nucleoside triphosphate pyrophosphohydrolase</fullName>
    </submittedName>
</protein>
<name>A0ABT6R7Z5_9BACL</name>
<dbReference type="EMBL" id="JASBQV010000038">
    <property type="protein sequence ID" value="MDI3236396.1"/>
    <property type="molecule type" value="Genomic_DNA"/>
</dbReference>
<dbReference type="RefSeq" id="WP_014969328.1">
    <property type="nucleotide sequence ID" value="NZ_JASBQV010000038.1"/>
</dbReference>
<keyword evidence="2" id="KW-1185">Reference proteome</keyword>
<reference evidence="1 2" key="1">
    <citation type="submission" date="2023-04" db="EMBL/GenBank/DDBJ databases">
        <title>Antarctic isolates genomes.</title>
        <authorList>
            <person name="Dimov S.G."/>
        </authorList>
    </citation>
    <scope>NUCLEOTIDE SEQUENCE [LARGE SCALE GENOMIC DNA]</scope>
    <source>
        <strain evidence="1 2">AL19</strain>
    </source>
</reference>
<gene>
    <name evidence="1" type="ORF">QK289_15380</name>
</gene>
<sequence>MPLYHKLVRDQIPTIIARNGKKATFRTLNDEEFLVEAKRKLHEEVAEYEEATTTEEAVEELADLLELIHALARTHGTTPEQLEAIRLAKHDKRGGFDDKLYLIEVED</sequence>